<dbReference type="EMBL" id="MK033572">
    <property type="protein sequence ID" value="QBH66798.1"/>
    <property type="molecule type" value="Genomic_DNA"/>
</dbReference>
<dbReference type="EMBL" id="MK033566">
    <property type="protein sequence ID" value="QBH66018.1"/>
    <property type="molecule type" value="Genomic_DNA"/>
</dbReference>
<dbReference type="EMBL" id="KU666536">
    <property type="protein sequence ID" value="ANY57442.1"/>
    <property type="molecule type" value="Genomic_DNA"/>
</dbReference>
<dbReference type="GO" id="GO:0019058">
    <property type="term" value="P:viral life cycle"/>
    <property type="evidence" value="ECO:0007669"/>
    <property type="project" value="InterPro"/>
</dbReference>
<protein>
    <recommendedName>
        <fullName evidence="2">Late expression factor 11</fullName>
    </recommendedName>
</protein>
<reference evidence="7" key="4">
    <citation type="journal article" date="2019" name="J. Gen. Virol.">
        <title>Elucidating the genetic diversity of Phthorimaea operculella granulovirus (PhopGV).</title>
        <authorList>
            <person name="Larem A."/>
            <person name="Ben-Tiba S."/>
            <person name="Wennmann J.T."/>
            <person name="Gueli Alletti G."/>
            <person name="Jehle J.A."/>
        </authorList>
    </citation>
    <scope>NUCLEOTIDE SEQUENCE</scope>
    <source>
        <strain evidence="7">PhopGV-CR3.1</strain>
        <strain evidence="8">PhopGV-CR5.1</strain>
        <strain evidence="9">PhopGV-GR1.1</strain>
        <strain evidence="10">PhopGV-GR1.2</strain>
        <strain evidence="11">PhopGV-GR2.1</strain>
        <strain evidence="12">PhopGV-IT1.1</strain>
        <strain evidence="13">PhopGV-LS1.1</strain>
        <strain evidence="14">PhopGV-LS1.2</strain>
        <strain evidence="15">PhopGV-LS2.1</strain>
        <strain evidence="16">PhopGV-LS3.1</strain>
        <strain evidence="17">PhopGV-R</strain>
        <strain evidence="18">PhopGV-Ym.1</strain>
    </source>
</reference>
<evidence type="ECO:0000256" key="1">
    <source>
        <dbReference type="ARBA" id="ARBA00008271"/>
    </source>
</evidence>
<reference evidence="6" key="3">
    <citation type="journal article" date="2016" name="Arch. Virol.">
        <title>The comparative analysis of complete genome sequences from two South African betabaculoviruses: Phthorimaea operculella granulovirus and Plutella xylostella granulovirus.</title>
        <authorList>
            <person name="Jukes M.D."/>
            <person name="Motsoeneng B.M."/>
            <person name="Knox C.M."/>
            <person name="Hill M.P."/>
            <person name="Moore S.D."/>
        </authorList>
    </citation>
    <scope>NUCLEOTIDE SEQUENCE</scope>
    <source>
        <strain evidence="6">SA</strain>
    </source>
</reference>
<proteinExistence type="inferred from homology"/>
<dbReference type="EMBL" id="MK033570">
    <property type="protein sequence ID" value="QBH66538.1"/>
    <property type="molecule type" value="Genomic_DNA"/>
</dbReference>
<dbReference type="EMBL" id="MK033573">
    <property type="protein sequence ID" value="QBH66928.1"/>
    <property type="molecule type" value="Genomic_DNA"/>
</dbReference>
<reference evidence="5" key="2">
    <citation type="submission" date="2002-04" db="EMBL/GenBank/DDBJ databases">
        <title>The complete sequence of the potato tuber moth, Phthorimaea operculella, granulovirus.</title>
        <authorList>
            <person name="Croizier L."/>
            <person name="Taha A."/>
            <person name="Croizier G."/>
            <person name="Lopez Ferber M."/>
        </authorList>
    </citation>
    <scope>NUCLEOTIDE SEQUENCE</scope>
</reference>
<evidence type="ECO:0000313" key="15">
    <source>
        <dbReference type="EMBL" id="QBH66928.1"/>
    </source>
</evidence>
<evidence type="ECO:0000313" key="7">
    <source>
        <dbReference type="EMBL" id="QBH65888.1"/>
    </source>
</evidence>
<evidence type="ECO:0000313" key="13">
    <source>
        <dbReference type="EMBL" id="QBH66668.1"/>
    </source>
</evidence>
<keyword evidence="3" id="KW-0805">Transcription regulation</keyword>
<evidence type="ECO:0000313" key="6">
    <source>
        <dbReference type="EMBL" id="ANY57442.1"/>
    </source>
</evidence>
<evidence type="ECO:0000313" key="14">
    <source>
        <dbReference type="EMBL" id="QBH66798.1"/>
    </source>
</evidence>
<dbReference type="Pfam" id="PF06385">
    <property type="entry name" value="Baculo_LEF-11"/>
    <property type="match status" value="1"/>
</dbReference>
<name>Q8JS06_9BBAC</name>
<dbReference type="EMBL" id="MK033568">
    <property type="protein sequence ID" value="QBH66278.1"/>
    <property type="molecule type" value="Genomic_DNA"/>
</dbReference>
<evidence type="ECO:0000313" key="12">
    <source>
        <dbReference type="EMBL" id="QBH66538.1"/>
    </source>
</evidence>
<gene>
    <name evidence="5" type="primary">PhopGV053</name>
    <name evidence="6" type="synonym">lef-11</name>
    <name evidence="6" type="ORF">PhopGVgp053</name>
</gene>
<dbReference type="EMBL" id="MK033571">
    <property type="protein sequence ID" value="QBH66668.1"/>
    <property type="molecule type" value="Genomic_DNA"/>
</dbReference>
<evidence type="ECO:0000313" key="18">
    <source>
        <dbReference type="EMBL" id="QBH67317.1"/>
    </source>
</evidence>
<evidence type="ECO:0000313" key="9">
    <source>
        <dbReference type="EMBL" id="QBH66148.1"/>
    </source>
</evidence>
<dbReference type="RefSeq" id="NP_663218.1">
    <property type="nucleotide sequence ID" value="NC_004062.1"/>
</dbReference>
<evidence type="ECO:0000313" key="11">
    <source>
        <dbReference type="EMBL" id="QBH66408.1"/>
    </source>
</evidence>
<evidence type="ECO:0000256" key="2">
    <source>
        <dbReference type="ARBA" id="ARBA00017118"/>
    </source>
</evidence>
<reference evidence="19" key="1">
    <citation type="journal article" date="2000" name="Virus Genes">
        <title>Comparative analysis of the granulin regions of the Phthorimaea operculella and Spodoptera littoralis granuloviruses.</title>
        <authorList>
            <person name="Taha A."/>
            <person name="Nour-El-Din A."/>
            <person name="Croizier L."/>
            <person name="Ferber M.L."/>
            <person name="Croizier G."/>
        </authorList>
    </citation>
    <scope>NUCLEOTIDE SEQUENCE [LARGE SCALE GENOMIC DNA]</scope>
</reference>
<evidence type="ECO:0000256" key="4">
    <source>
        <dbReference type="ARBA" id="ARBA00023163"/>
    </source>
</evidence>
<keyword evidence="19" id="KW-1185">Reference proteome</keyword>
<dbReference type="GO" id="GO:0006355">
    <property type="term" value="P:regulation of DNA-templated transcription"/>
    <property type="evidence" value="ECO:0007669"/>
    <property type="project" value="InterPro"/>
</dbReference>
<organism evidence="5 19">
    <name type="scientific">Phthorimaea operculella granulovirus</name>
    <dbReference type="NCBI Taxonomy" id="192584"/>
    <lineage>
        <taxon>Viruses</taxon>
        <taxon>Viruses incertae sedis</taxon>
        <taxon>Naldaviricetes</taxon>
        <taxon>Lefavirales</taxon>
        <taxon>Baculoviridae</taxon>
        <taxon>Betabaculovirus</taxon>
        <taxon>Betabaculovirus phoperculellae</taxon>
    </lineage>
</organism>
<evidence type="ECO:0000256" key="3">
    <source>
        <dbReference type="ARBA" id="ARBA00023015"/>
    </source>
</evidence>
<dbReference type="EMBL" id="AF499596">
    <property type="protein sequence ID" value="AAM70251.1"/>
    <property type="molecule type" value="Genomic_DNA"/>
</dbReference>
<evidence type="ECO:0000313" key="16">
    <source>
        <dbReference type="EMBL" id="QBH67057.1"/>
    </source>
</evidence>
<dbReference type="EMBL" id="MK033574">
    <property type="protein sequence ID" value="QBH67057.1"/>
    <property type="molecule type" value="Genomic_DNA"/>
</dbReference>
<dbReference type="EMBL" id="MK033575">
    <property type="protein sequence ID" value="QBH67187.1"/>
    <property type="molecule type" value="Genomic_DNA"/>
</dbReference>
<keyword evidence="4" id="KW-0804">Transcription</keyword>
<dbReference type="EMBL" id="MK033567">
    <property type="protein sequence ID" value="QBH66148.1"/>
    <property type="molecule type" value="Genomic_DNA"/>
</dbReference>
<dbReference type="GeneID" id="949322"/>
<evidence type="ECO:0000313" key="10">
    <source>
        <dbReference type="EMBL" id="QBH66278.1"/>
    </source>
</evidence>
<evidence type="ECO:0000313" key="8">
    <source>
        <dbReference type="EMBL" id="QBH66018.1"/>
    </source>
</evidence>
<dbReference type="InterPro" id="IPR009429">
    <property type="entry name" value="Baculo_LEF-11"/>
</dbReference>
<evidence type="ECO:0000313" key="19">
    <source>
        <dbReference type="Proteomes" id="UP000202706"/>
    </source>
</evidence>
<evidence type="ECO:0000313" key="17">
    <source>
        <dbReference type="EMBL" id="QBH67187.1"/>
    </source>
</evidence>
<dbReference type="OrthoDB" id="15391at10239"/>
<dbReference type="Proteomes" id="UP000202706">
    <property type="component" value="Segment"/>
</dbReference>
<accession>Q8JS06</accession>
<dbReference type="KEGG" id="vg:949322"/>
<evidence type="ECO:0000313" key="5">
    <source>
        <dbReference type="EMBL" id="AAM70251.1"/>
    </source>
</evidence>
<comment type="similarity">
    <text evidence="1">Belongs to the baculoviridae LEF-11 family.</text>
</comment>
<dbReference type="EMBL" id="MK033569">
    <property type="protein sequence ID" value="QBH66408.1"/>
    <property type="molecule type" value="Genomic_DNA"/>
</dbReference>
<dbReference type="EMBL" id="MK033565">
    <property type="protein sequence ID" value="QBH65888.1"/>
    <property type="molecule type" value="Genomic_DNA"/>
</dbReference>
<sequence>MLTKSDVYAIVREVINYKKSTGDTTDVTAHVETSQFASIHRFIKEYAQNIVIKHSDRIETPVTPHLNRLNYIFNLPQTTTEEYNGHKK</sequence>
<dbReference type="EMBL" id="MK033576">
    <property type="protein sequence ID" value="QBH67317.1"/>
    <property type="molecule type" value="Genomic_DNA"/>
</dbReference>